<keyword evidence="3" id="KW-0479">Metal-binding</keyword>
<dbReference type="SUPFAM" id="SSF63829">
    <property type="entry name" value="Calcium-dependent phosphotriesterase"/>
    <property type="match status" value="1"/>
</dbReference>
<evidence type="ECO:0000256" key="2">
    <source>
        <dbReference type="PIRSR" id="PIRSR605511-1"/>
    </source>
</evidence>
<feature type="binding site" evidence="3">
    <location>
        <position position="43"/>
    </location>
    <ligand>
        <name>a divalent metal cation</name>
        <dbReference type="ChEBI" id="CHEBI:60240"/>
    </ligand>
</feature>
<sequence>MLKPIAFCLVCISVLSCKSEKDKSLDTNLKAELVYEINAQLGEGALWNYKTQELYWVDIEGKTLNVYDPKTENNKVFETKSRIGTVVPVSKGEVLVALEDGVHVLNLDSGSSSLFTNMQSELVDSRLNDGKCDPYGRFWVGSMNLNQEAGKANLYCVDGSGRLEKKLTNRTISNGIVWTSNKKTMYYIDTPTAQIKAYDYNDDTGVISNERVVVEIPVDFGFPDGMTIDEEDMLWVGMWNGNAVIRFNPKTGKAIQKIEVPAHNVTSCAFGGENLDILYITTASVDMTDEEKQKYPLAGSLFSVVPGVKGVQANFFNKTTNN</sequence>
<feature type="domain" description="SMP-30/Gluconolactonase/LRE-like region" evidence="4">
    <location>
        <begin position="41"/>
        <end position="283"/>
    </location>
</feature>
<dbReference type="AlphaFoldDB" id="A0A6N6MLC1"/>
<comment type="caution">
    <text evidence="5">The sequence shown here is derived from an EMBL/GenBank/DDBJ whole genome shotgun (WGS) entry which is preliminary data.</text>
</comment>
<feature type="binding site" evidence="3">
    <location>
        <position position="224"/>
    </location>
    <ligand>
        <name>a divalent metal cation</name>
        <dbReference type="ChEBI" id="CHEBI:60240"/>
    </ligand>
</feature>
<keyword evidence="6" id="KW-1185">Reference proteome</keyword>
<evidence type="ECO:0000313" key="5">
    <source>
        <dbReference type="EMBL" id="KAB1069751.1"/>
    </source>
</evidence>
<dbReference type="PANTHER" id="PTHR10907:SF47">
    <property type="entry name" value="REGUCALCIN"/>
    <property type="match status" value="1"/>
</dbReference>
<dbReference type="Gene3D" id="2.120.10.30">
    <property type="entry name" value="TolB, C-terminal domain"/>
    <property type="match status" value="1"/>
</dbReference>
<evidence type="ECO:0000256" key="3">
    <source>
        <dbReference type="PIRSR" id="PIRSR605511-2"/>
    </source>
</evidence>
<feature type="binding site" evidence="3">
    <location>
        <position position="174"/>
    </location>
    <ligand>
        <name>a divalent metal cation</name>
        <dbReference type="ChEBI" id="CHEBI:60240"/>
    </ligand>
</feature>
<gene>
    <name evidence="5" type="ORF">F6U93_02760</name>
</gene>
<feature type="active site" description="Proton donor/acceptor" evidence="2">
    <location>
        <position position="224"/>
    </location>
</feature>
<dbReference type="Pfam" id="PF08450">
    <property type="entry name" value="SGL"/>
    <property type="match status" value="1"/>
</dbReference>
<feature type="binding site" evidence="3">
    <location>
        <position position="126"/>
    </location>
    <ligand>
        <name>substrate</name>
    </ligand>
</feature>
<comment type="cofactor">
    <cofactor evidence="3">
        <name>Zn(2+)</name>
        <dbReference type="ChEBI" id="CHEBI:29105"/>
    </cofactor>
    <text evidence="3">Binds 1 divalent metal cation per subunit.</text>
</comment>
<organism evidence="5 6">
    <name type="scientific">Pseudotamlana haliotis</name>
    <dbReference type="NCBI Taxonomy" id="2614804"/>
    <lineage>
        <taxon>Bacteria</taxon>
        <taxon>Pseudomonadati</taxon>
        <taxon>Bacteroidota</taxon>
        <taxon>Flavobacteriia</taxon>
        <taxon>Flavobacteriales</taxon>
        <taxon>Flavobacteriaceae</taxon>
        <taxon>Pseudotamlana</taxon>
    </lineage>
</organism>
<dbReference type="PANTHER" id="PTHR10907">
    <property type="entry name" value="REGUCALCIN"/>
    <property type="match status" value="1"/>
</dbReference>
<dbReference type="EMBL" id="WAAT01000022">
    <property type="protein sequence ID" value="KAB1069751.1"/>
    <property type="molecule type" value="Genomic_DNA"/>
</dbReference>
<proteinExistence type="inferred from homology"/>
<dbReference type="PROSITE" id="PS51257">
    <property type="entry name" value="PROKAR_LIPOPROTEIN"/>
    <property type="match status" value="1"/>
</dbReference>
<feature type="binding site" evidence="3">
    <location>
        <position position="128"/>
    </location>
    <ligand>
        <name>substrate</name>
    </ligand>
</feature>
<dbReference type="RefSeq" id="WP_150936595.1">
    <property type="nucleotide sequence ID" value="NZ_WAAT01000022.1"/>
</dbReference>
<reference evidence="5 6" key="1">
    <citation type="submission" date="2019-09" db="EMBL/GenBank/DDBJ databases">
        <authorList>
            <person name="Cao W.R."/>
        </authorList>
    </citation>
    <scope>NUCLEOTIDE SEQUENCE [LARGE SCALE GENOMIC DNA]</scope>
    <source>
        <strain evidence="5 6">B1N29</strain>
    </source>
</reference>
<comment type="similarity">
    <text evidence="1">Belongs to the SMP-30/CGR1 family.</text>
</comment>
<dbReference type="InterPro" id="IPR005511">
    <property type="entry name" value="SMP-30"/>
</dbReference>
<dbReference type="GO" id="GO:0019853">
    <property type="term" value="P:L-ascorbic acid biosynthetic process"/>
    <property type="evidence" value="ECO:0007669"/>
    <property type="project" value="TreeGrafter"/>
</dbReference>
<dbReference type="Proteomes" id="UP000441333">
    <property type="component" value="Unassembled WGS sequence"/>
</dbReference>
<evidence type="ECO:0000313" key="6">
    <source>
        <dbReference type="Proteomes" id="UP000441333"/>
    </source>
</evidence>
<evidence type="ECO:0000256" key="1">
    <source>
        <dbReference type="ARBA" id="ARBA00008853"/>
    </source>
</evidence>
<dbReference type="InterPro" id="IPR013658">
    <property type="entry name" value="SGL"/>
</dbReference>
<dbReference type="InterPro" id="IPR011042">
    <property type="entry name" value="6-blade_b-propeller_TolB-like"/>
</dbReference>
<keyword evidence="3" id="KW-0862">Zinc</keyword>
<accession>A0A6N6MLC1</accession>
<name>A0A6N6MLC1_9FLAO</name>
<dbReference type="GO" id="GO:0004341">
    <property type="term" value="F:gluconolactonase activity"/>
    <property type="evidence" value="ECO:0007669"/>
    <property type="project" value="TreeGrafter"/>
</dbReference>
<evidence type="ECO:0000259" key="4">
    <source>
        <dbReference type="Pfam" id="PF08450"/>
    </source>
</evidence>
<protein>
    <submittedName>
        <fullName evidence="5">SMP-30/gluconolactonase/LRE family protein</fullName>
    </submittedName>
</protein>
<dbReference type="GO" id="GO:0005509">
    <property type="term" value="F:calcium ion binding"/>
    <property type="evidence" value="ECO:0007669"/>
    <property type="project" value="TreeGrafter"/>
</dbReference>
<dbReference type="PRINTS" id="PR01790">
    <property type="entry name" value="SMP30FAMILY"/>
</dbReference>